<feature type="domain" description="OmpR/PhoB-type" evidence="3">
    <location>
        <begin position="7"/>
        <end position="102"/>
    </location>
</feature>
<dbReference type="Proteomes" id="UP001196068">
    <property type="component" value="Unassembled WGS sequence"/>
</dbReference>
<dbReference type="InterPro" id="IPR036388">
    <property type="entry name" value="WH-like_DNA-bd_sf"/>
</dbReference>
<dbReference type="Pfam" id="PF00486">
    <property type="entry name" value="Trans_reg_C"/>
    <property type="match status" value="1"/>
</dbReference>
<dbReference type="Gene3D" id="1.10.10.10">
    <property type="entry name" value="Winged helix-like DNA-binding domain superfamily/Winged helix DNA-binding domain"/>
    <property type="match status" value="1"/>
</dbReference>
<dbReference type="SUPFAM" id="SSF46894">
    <property type="entry name" value="C-terminal effector domain of the bipartite response regulators"/>
    <property type="match status" value="1"/>
</dbReference>
<proteinExistence type="predicted"/>
<dbReference type="InterPro" id="IPR001867">
    <property type="entry name" value="OmpR/PhoB-type_DNA-bd"/>
</dbReference>
<protein>
    <recommendedName>
        <fullName evidence="3">OmpR/PhoB-type domain-containing protein</fullName>
    </recommendedName>
</protein>
<dbReference type="PANTHER" id="PTHR12558:SF33">
    <property type="entry name" value="BLL7664 PROTEIN"/>
    <property type="match status" value="1"/>
</dbReference>
<dbReference type="GO" id="GO:0006355">
    <property type="term" value="P:regulation of DNA-templated transcription"/>
    <property type="evidence" value="ECO:0007669"/>
    <property type="project" value="InterPro"/>
</dbReference>
<dbReference type="InterPro" id="IPR011990">
    <property type="entry name" value="TPR-like_helical_dom_sf"/>
</dbReference>
<dbReference type="CDD" id="cd00383">
    <property type="entry name" value="trans_reg_C"/>
    <property type="match status" value="1"/>
</dbReference>
<evidence type="ECO:0000313" key="4">
    <source>
        <dbReference type="EMBL" id="MBR0654540.1"/>
    </source>
</evidence>
<dbReference type="PANTHER" id="PTHR12558">
    <property type="entry name" value="CELL DIVISION CYCLE 16,23,27"/>
    <property type="match status" value="1"/>
</dbReference>
<dbReference type="Gene3D" id="1.25.40.10">
    <property type="entry name" value="Tetratricopeptide repeat domain"/>
    <property type="match status" value="2"/>
</dbReference>
<accession>A0AAF1KJ01</accession>
<name>A0AAF1KJ01_9PROT</name>
<organism evidence="4 5">
    <name type="scientific">Plastoroseomonas arctica</name>
    <dbReference type="NCBI Taxonomy" id="1509237"/>
    <lineage>
        <taxon>Bacteria</taxon>
        <taxon>Pseudomonadati</taxon>
        <taxon>Pseudomonadota</taxon>
        <taxon>Alphaproteobacteria</taxon>
        <taxon>Acetobacterales</taxon>
        <taxon>Acetobacteraceae</taxon>
        <taxon>Plastoroseomonas</taxon>
    </lineage>
</organism>
<dbReference type="Gene3D" id="3.40.50.10070">
    <property type="entry name" value="TolB, N-terminal domain"/>
    <property type="match status" value="1"/>
</dbReference>
<evidence type="ECO:0000313" key="5">
    <source>
        <dbReference type="Proteomes" id="UP001196068"/>
    </source>
</evidence>
<dbReference type="AlphaFoldDB" id="A0AAF1KJ01"/>
<gene>
    <name evidence="4" type="ORF">GXW79_05545</name>
</gene>
<evidence type="ECO:0000256" key="1">
    <source>
        <dbReference type="ARBA" id="ARBA00023125"/>
    </source>
</evidence>
<dbReference type="GO" id="GO:0000160">
    <property type="term" value="P:phosphorelay signal transduction system"/>
    <property type="evidence" value="ECO:0007669"/>
    <property type="project" value="InterPro"/>
</dbReference>
<dbReference type="SUPFAM" id="SSF48452">
    <property type="entry name" value="TPR-like"/>
    <property type="match status" value="1"/>
</dbReference>
<evidence type="ECO:0000259" key="3">
    <source>
        <dbReference type="PROSITE" id="PS51755"/>
    </source>
</evidence>
<dbReference type="RefSeq" id="WP_211873355.1">
    <property type="nucleotide sequence ID" value="NZ_JAAEDH010000004.1"/>
</dbReference>
<feature type="DNA-binding region" description="OmpR/PhoB-type" evidence="2">
    <location>
        <begin position="7"/>
        <end position="102"/>
    </location>
</feature>
<keyword evidence="1 2" id="KW-0238">DNA-binding</keyword>
<dbReference type="EMBL" id="JAAEDH010000004">
    <property type="protein sequence ID" value="MBR0654540.1"/>
    <property type="molecule type" value="Genomic_DNA"/>
</dbReference>
<keyword evidence="5" id="KW-1185">Reference proteome</keyword>
<comment type="caution">
    <text evidence="4">The sequence shown here is derived from an EMBL/GenBank/DDBJ whole genome shotgun (WGS) entry which is preliminary data.</text>
</comment>
<sequence length="529" mass="56659">MIADETEDAFAFGRFELRPTERVLLADGAPQDLGARAFDLLSALLRAKGELVTKDALMREVWAGIVVEENNLHAQIGAIRRVLGAERGAIITVAGRGYRFGLPISGKARVARGGTAKAQARLSLAVLPFRATPGDEDADSMAEGVTENLTTDLSRALGGGAVASRAGAQAYRGRAVSGRQIGRDLGVRYVLEGSLAANAHRVRVNVQLIDAAADMHVWADRFDQDRGSDGLMVQDIIVGRLARQVVLRMVLAEARRAGAAGAPDAVGLALQGHGTAIMSRMSPEGVPVAREMFRRALALDPDNIEAAAGLGALEAYALVNGYTPAAERAVRLAEADILSRRVLASEPEHLGALRARAVVLRAQGWFHDAMMTAKAILALCPRDPPACREVGLNYLYLGDPVEALHWFGEAEASGPSDPARWSWMQGLGRALLHLRRDAEAVAALRVVVESNADWSFGHGLLAAALALNGQWDGAEARFAEFVRRVPDAQARMPVRLIAVDPSRVAAAYFQHDARIGDAFADLEGRYFMP</sequence>
<dbReference type="GO" id="GO:0003677">
    <property type="term" value="F:DNA binding"/>
    <property type="evidence" value="ECO:0007669"/>
    <property type="project" value="UniProtKB-UniRule"/>
</dbReference>
<evidence type="ECO:0000256" key="2">
    <source>
        <dbReference type="PROSITE-ProRule" id="PRU01091"/>
    </source>
</evidence>
<reference evidence="4" key="2">
    <citation type="journal article" date="2021" name="Syst. Appl. Microbiol.">
        <title>Roseomonas hellenica sp. nov., isolated from roots of wild-growing Alkanna tinctoria.</title>
        <authorList>
            <person name="Rat A."/>
            <person name="Naranjo H.D."/>
            <person name="Lebbe L."/>
            <person name="Cnockaert M."/>
            <person name="Krigas N."/>
            <person name="Grigoriadou K."/>
            <person name="Maloupa E."/>
            <person name="Willems A."/>
        </authorList>
    </citation>
    <scope>NUCLEOTIDE SEQUENCE</scope>
    <source>
        <strain evidence="4">LMG 28251</strain>
    </source>
</reference>
<reference evidence="4" key="1">
    <citation type="submission" date="2020-01" db="EMBL/GenBank/DDBJ databases">
        <authorList>
            <person name="Rat A."/>
        </authorList>
    </citation>
    <scope>NUCLEOTIDE SEQUENCE</scope>
    <source>
        <strain evidence="4">LMG 28251</strain>
    </source>
</reference>
<dbReference type="SMART" id="SM00862">
    <property type="entry name" value="Trans_reg_C"/>
    <property type="match status" value="1"/>
</dbReference>
<dbReference type="PROSITE" id="PS51755">
    <property type="entry name" value="OMPR_PHOB"/>
    <property type="match status" value="1"/>
</dbReference>
<dbReference type="InterPro" id="IPR016032">
    <property type="entry name" value="Sig_transdc_resp-reg_C-effctor"/>
</dbReference>